<sequence>MGSPQKQLIQSVVPLHVGQFMFVRIETNDGVVGFGECGIWGHIEASATVVTRFAEYLVGKPASCIEHHWNVMHRFSYFQGLAINAAISGIDIALWDIKGKTLGVPIYELIGGACRTKARVYGHIYEKTIEDVLKECKRKMDLGYTAFGHINPFLDEGNNQVYFKTHVAKINVAYRARVEGIVKVLVKIIRSAKE</sequence>
<reference evidence="1" key="1">
    <citation type="submission" date="2021-11" db="EMBL/GenBank/DDBJ databases">
        <title>Fusarium solani-melongenae Genome sequencing and assembly.</title>
        <authorList>
            <person name="Xie S."/>
            <person name="Huang L."/>
            <person name="Zhang X."/>
        </authorList>
    </citation>
    <scope>NUCLEOTIDE SEQUENCE</scope>
    <source>
        <strain evidence="1">CRI 24-3</strain>
    </source>
</reference>
<organism evidence="1 2">
    <name type="scientific">Fusarium solani subsp. cucurbitae</name>
    <name type="common">Neocosmosporum cucurbitae</name>
    <dbReference type="NCBI Taxonomy" id="2747967"/>
    <lineage>
        <taxon>Eukaryota</taxon>
        <taxon>Fungi</taxon>
        <taxon>Dikarya</taxon>
        <taxon>Ascomycota</taxon>
        <taxon>Pezizomycotina</taxon>
        <taxon>Sordariomycetes</taxon>
        <taxon>Hypocreomycetidae</taxon>
        <taxon>Hypocreales</taxon>
        <taxon>Nectriaceae</taxon>
        <taxon>Fusarium</taxon>
        <taxon>Fusarium solani species complex</taxon>
    </lineage>
</organism>
<keyword evidence="2" id="KW-1185">Reference proteome</keyword>
<evidence type="ECO:0000313" key="2">
    <source>
        <dbReference type="Proteomes" id="UP000830768"/>
    </source>
</evidence>
<evidence type="ECO:0000313" key="1">
    <source>
        <dbReference type="EMBL" id="UPK97646.1"/>
    </source>
</evidence>
<protein>
    <submittedName>
        <fullName evidence="1">Uncharacterized protein</fullName>
    </submittedName>
</protein>
<name>A0ACD3Z8W3_FUSSC</name>
<dbReference type="Proteomes" id="UP000830768">
    <property type="component" value="Chromosome 6"/>
</dbReference>
<gene>
    <name evidence="1" type="ORF">LCI18_008581</name>
</gene>
<dbReference type="EMBL" id="CP090035">
    <property type="protein sequence ID" value="UPK97646.1"/>
    <property type="molecule type" value="Genomic_DNA"/>
</dbReference>
<accession>A0ACD3Z8W3</accession>
<proteinExistence type="predicted"/>